<accession>A0ABN3GEQ9</accession>
<evidence type="ECO:0000256" key="1">
    <source>
        <dbReference type="ARBA" id="ARBA00022801"/>
    </source>
</evidence>
<evidence type="ECO:0000313" key="4">
    <source>
        <dbReference type="EMBL" id="GAA2348767.1"/>
    </source>
</evidence>
<feature type="domain" description="Peptidase S9 prolyl oligopeptidase catalytic" evidence="3">
    <location>
        <begin position="440"/>
        <end position="641"/>
    </location>
</feature>
<dbReference type="InterPro" id="IPR011659">
    <property type="entry name" value="WD40"/>
</dbReference>
<dbReference type="InterPro" id="IPR001375">
    <property type="entry name" value="Peptidase_S9_cat"/>
</dbReference>
<dbReference type="SUPFAM" id="SSF53474">
    <property type="entry name" value="alpha/beta-Hydrolases"/>
    <property type="match status" value="1"/>
</dbReference>
<dbReference type="Pfam" id="PF07676">
    <property type="entry name" value="PD40"/>
    <property type="match status" value="2"/>
</dbReference>
<keyword evidence="5" id="KW-1185">Reference proteome</keyword>
<dbReference type="Gene3D" id="2.120.10.30">
    <property type="entry name" value="TolB, C-terminal domain"/>
    <property type="match status" value="2"/>
</dbReference>
<sequence length="659" mass="69642">MTRSLSPEDLYDLRLPADPQLSPDGERVAYVLSGADRAGDRTTGEVWEVRVTGGAPRRLTNGPADAAPRWSPDGGTLVFLRDGQLHALPAAGGEPTRLTDTAARLGGARSPVWSPDGTRIAFVGPAGGSDDSAPIVVDRLRHKIDGVGRIGAAWFQLFVVDVATGEVMQVTDGDFHVAFPVWSPDSACLAFAAAVGERADLSTANGVYVVDVAAAQWPAEPRLVGSATGIAMPCAWYADGSALLTVGRGTADIGILRLMRQPLSGGPAEELCADLDRNVMYGMPGYPGGVPQFAGDDVLFVGRDRGASRLYRRRDGGVEQVTEAAAYGISGLSVAPAAGRAAAVVADRTRFGEIAVIEWATGRTAVEVTVLTHHQAQSLPDVELIGFTERDFTISDGTLMHGLLIRDPDAPRGGPLLLDVHGGPHNAWAPLADSIHVYHQALASEGWTILALNVRGSDGYGEAFYQAVVGGWGEHDEKDFLEPVAALVAEGLVDGDRIALTGYSYGGYMSCWLSARTGIFRAVAAGGVVTDLLSLSGTSDEGEALGTLEVGGGRDRLVQLSPLTHVDAVRVPTLILHGEADDTCPVGQAEQWFHALRSRGVRTQLVLYPGGSHLFVLNGRPSHRVDYNQRVADWVTRHLGEHPDHLAGRTENGTGAVRP</sequence>
<proteinExistence type="predicted"/>
<organism evidence="4 5">
    <name type="scientific">Dactylosporangium salmoneum</name>
    <dbReference type="NCBI Taxonomy" id="53361"/>
    <lineage>
        <taxon>Bacteria</taxon>
        <taxon>Bacillati</taxon>
        <taxon>Actinomycetota</taxon>
        <taxon>Actinomycetes</taxon>
        <taxon>Micromonosporales</taxon>
        <taxon>Micromonosporaceae</taxon>
        <taxon>Dactylosporangium</taxon>
    </lineage>
</organism>
<dbReference type="InterPro" id="IPR029058">
    <property type="entry name" value="AB_hydrolase_fold"/>
</dbReference>
<name>A0ABN3GEQ9_9ACTN</name>
<keyword evidence="1" id="KW-0378">Hydrolase</keyword>
<dbReference type="Proteomes" id="UP001501444">
    <property type="component" value="Unassembled WGS sequence"/>
</dbReference>
<protein>
    <recommendedName>
        <fullName evidence="3">Peptidase S9 prolyl oligopeptidase catalytic domain-containing protein</fullName>
    </recommendedName>
</protein>
<dbReference type="PANTHER" id="PTHR42776">
    <property type="entry name" value="SERINE PEPTIDASE S9 FAMILY MEMBER"/>
    <property type="match status" value="1"/>
</dbReference>
<evidence type="ECO:0000259" key="3">
    <source>
        <dbReference type="Pfam" id="PF00326"/>
    </source>
</evidence>
<reference evidence="4 5" key="1">
    <citation type="journal article" date="2019" name="Int. J. Syst. Evol. Microbiol.">
        <title>The Global Catalogue of Microorganisms (GCM) 10K type strain sequencing project: providing services to taxonomists for standard genome sequencing and annotation.</title>
        <authorList>
            <consortium name="The Broad Institute Genomics Platform"/>
            <consortium name="The Broad Institute Genome Sequencing Center for Infectious Disease"/>
            <person name="Wu L."/>
            <person name="Ma J."/>
        </authorList>
    </citation>
    <scope>NUCLEOTIDE SEQUENCE [LARGE SCALE GENOMIC DNA]</scope>
    <source>
        <strain evidence="4 5">JCM 3272</strain>
    </source>
</reference>
<dbReference type="Pfam" id="PF00326">
    <property type="entry name" value="Peptidase_S9"/>
    <property type="match status" value="1"/>
</dbReference>
<dbReference type="EMBL" id="BAAARV010000027">
    <property type="protein sequence ID" value="GAA2348767.1"/>
    <property type="molecule type" value="Genomic_DNA"/>
</dbReference>
<comment type="caution">
    <text evidence="4">The sequence shown here is derived from an EMBL/GenBank/DDBJ whole genome shotgun (WGS) entry which is preliminary data.</text>
</comment>
<gene>
    <name evidence="4" type="ORF">GCM10010170_037540</name>
</gene>
<dbReference type="RefSeq" id="WP_344613706.1">
    <property type="nucleotide sequence ID" value="NZ_BAAARV010000027.1"/>
</dbReference>
<dbReference type="InterPro" id="IPR011042">
    <property type="entry name" value="6-blade_b-propeller_TolB-like"/>
</dbReference>
<evidence type="ECO:0000256" key="2">
    <source>
        <dbReference type="ARBA" id="ARBA00022825"/>
    </source>
</evidence>
<keyword evidence="2" id="KW-0645">Protease</keyword>
<dbReference type="SUPFAM" id="SSF82171">
    <property type="entry name" value="DPP6 N-terminal domain-like"/>
    <property type="match status" value="1"/>
</dbReference>
<keyword evidence="2" id="KW-0720">Serine protease</keyword>
<dbReference type="Gene3D" id="3.40.50.1820">
    <property type="entry name" value="alpha/beta hydrolase"/>
    <property type="match status" value="1"/>
</dbReference>
<evidence type="ECO:0000313" key="5">
    <source>
        <dbReference type="Proteomes" id="UP001501444"/>
    </source>
</evidence>
<dbReference type="PANTHER" id="PTHR42776:SF27">
    <property type="entry name" value="DIPEPTIDYL PEPTIDASE FAMILY MEMBER 6"/>
    <property type="match status" value="1"/>
</dbReference>